<comment type="caution">
    <text evidence="1">The sequence shown here is derived from an EMBL/GenBank/DDBJ whole genome shotgun (WGS) entry which is preliminary data.</text>
</comment>
<gene>
    <name evidence="1" type="ORF">MRB53_026310</name>
</gene>
<sequence length="404" mass="46328">MHWEVQISQALFSWFLPLSPATAGCSPRLLPSLNSRNKEEEEGIMSGSKEDSIFLDRSSRLTRGKRMTNLLDEEVEEDEQFWNQDALKEEEIDDNYEEEAEVADEFDSDFDEDEPEPDDEVENDADDRVQVKKRLIFPGKPVTKKKKNKKVLSKLEKILKDDKPLNIKESNVAEHQGNTDDLEGERTVRKSTRTLVIVRQAERDAIKAALQASMKPIKRKKEGEEKRMTQEEMLSEAAQTEIMNLRNLERMLAREEEVKKRAVVHKEVYSGPQIRYTYKNDKSFLEFSKGLSFQSEICTTPVSYPENAVCTVTGLPAKYRDPKTGLPYATKEAFRIIRERFSIEETSKLNGKRENMGSLFDSISGQGFLATSKRSRAASTSGKLDMRFGARFRRFPALESQSLD</sequence>
<organism evidence="1 2">
    <name type="scientific">Persea americana</name>
    <name type="common">Avocado</name>
    <dbReference type="NCBI Taxonomy" id="3435"/>
    <lineage>
        <taxon>Eukaryota</taxon>
        <taxon>Viridiplantae</taxon>
        <taxon>Streptophyta</taxon>
        <taxon>Embryophyta</taxon>
        <taxon>Tracheophyta</taxon>
        <taxon>Spermatophyta</taxon>
        <taxon>Magnoliopsida</taxon>
        <taxon>Magnoliidae</taxon>
        <taxon>Laurales</taxon>
        <taxon>Lauraceae</taxon>
        <taxon>Persea</taxon>
    </lineage>
</organism>
<evidence type="ECO:0000313" key="1">
    <source>
        <dbReference type="EMBL" id="KAJ8632974.1"/>
    </source>
</evidence>
<dbReference type="Proteomes" id="UP001234297">
    <property type="component" value="Chromosome 8"/>
</dbReference>
<keyword evidence="2" id="KW-1185">Reference proteome</keyword>
<dbReference type="EMBL" id="CM056816">
    <property type="protein sequence ID" value="KAJ8632974.1"/>
    <property type="molecule type" value="Genomic_DNA"/>
</dbReference>
<protein>
    <submittedName>
        <fullName evidence="1">Uncharacterized protein</fullName>
    </submittedName>
</protein>
<accession>A0ACC2LHS5</accession>
<name>A0ACC2LHS5_PERAE</name>
<evidence type="ECO:0000313" key="2">
    <source>
        <dbReference type="Proteomes" id="UP001234297"/>
    </source>
</evidence>
<proteinExistence type="predicted"/>
<reference evidence="1 2" key="1">
    <citation type="journal article" date="2022" name="Hortic Res">
        <title>A haplotype resolved chromosomal level avocado genome allows analysis of novel avocado genes.</title>
        <authorList>
            <person name="Nath O."/>
            <person name="Fletcher S.J."/>
            <person name="Hayward A."/>
            <person name="Shaw L.M."/>
            <person name="Masouleh A.K."/>
            <person name="Furtado A."/>
            <person name="Henry R.J."/>
            <person name="Mitter N."/>
        </authorList>
    </citation>
    <scope>NUCLEOTIDE SEQUENCE [LARGE SCALE GENOMIC DNA]</scope>
    <source>
        <strain evidence="2">cv. Hass</strain>
    </source>
</reference>